<name>A0A0E0AIM0_9ORYZ</name>
<dbReference type="Proteomes" id="UP000026961">
    <property type="component" value="Chromosome 7"/>
</dbReference>
<organism evidence="1">
    <name type="scientific">Oryza glumipatula</name>
    <dbReference type="NCBI Taxonomy" id="40148"/>
    <lineage>
        <taxon>Eukaryota</taxon>
        <taxon>Viridiplantae</taxon>
        <taxon>Streptophyta</taxon>
        <taxon>Embryophyta</taxon>
        <taxon>Tracheophyta</taxon>
        <taxon>Spermatophyta</taxon>
        <taxon>Magnoliopsida</taxon>
        <taxon>Liliopsida</taxon>
        <taxon>Poales</taxon>
        <taxon>Poaceae</taxon>
        <taxon>BOP clade</taxon>
        <taxon>Oryzoideae</taxon>
        <taxon>Oryzeae</taxon>
        <taxon>Oryzinae</taxon>
        <taxon>Oryza</taxon>
    </lineage>
</organism>
<accession>A0A0E0AIM0</accession>
<keyword evidence="2" id="KW-1185">Reference proteome</keyword>
<dbReference type="HOGENOM" id="CLU_2593858_0_0_1"/>
<proteinExistence type="predicted"/>
<dbReference type="Gramene" id="OGLUM07G10660.1">
    <property type="protein sequence ID" value="OGLUM07G10660.1"/>
    <property type="gene ID" value="OGLUM07G10660"/>
</dbReference>
<dbReference type="EnsemblPlants" id="OGLUM07G10660.1">
    <property type="protein sequence ID" value="OGLUM07G10660.1"/>
    <property type="gene ID" value="OGLUM07G10660"/>
</dbReference>
<reference evidence="1" key="2">
    <citation type="submission" date="2018-05" db="EMBL/GenBank/DDBJ databases">
        <title>OgluRS3 (Oryza glumaepatula Reference Sequence Version 3).</title>
        <authorList>
            <person name="Zhang J."/>
            <person name="Kudrna D."/>
            <person name="Lee S."/>
            <person name="Talag J."/>
            <person name="Welchert J."/>
            <person name="Wing R.A."/>
        </authorList>
    </citation>
    <scope>NUCLEOTIDE SEQUENCE [LARGE SCALE GENOMIC DNA]</scope>
</reference>
<evidence type="ECO:0000313" key="2">
    <source>
        <dbReference type="Proteomes" id="UP000026961"/>
    </source>
</evidence>
<evidence type="ECO:0000313" key="1">
    <source>
        <dbReference type="EnsemblPlants" id="OGLUM07G10660.1"/>
    </source>
</evidence>
<sequence length="80" mass="8733">MYNTIPGCYYCKQSTNGSPVGRESTTEALGRSQTRRWSISLLDGPFLDDETKLVAQQLIRICLGAAGRRKTLLLGHGSSS</sequence>
<dbReference type="AlphaFoldDB" id="A0A0E0AIM0"/>
<protein>
    <submittedName>
        <fullName evidence="1">Uncharacterized protein</fullName>
    </submittedName>
</protein>
<reference evidence="1" key="1">
    <citation type="submission" date="2015-04" db="UniProtKB">
        <authorList>
            <consortium name="EnsemblPlants"/>
        </authorList>
    </citation>
    <scope>IDENTIFICATION</scope>
</reference>